<accession>A0AAV4S017</accession>
<dbReference type="EMBL" id="BPLR01008692">
    <property type="protein sequence ID" value="GIY26506.1"/>
    <property type="molecule type" value="Genomic_DNA"/>
</dbReference>
<protein>
    <submittedName>
        <fullName evidence="1">Uncharacterized protein</fullName>
    </submittedName>
</protein>
<keyword evidence="2" id="KW-1185">Reference proteome</keyword>
<evidence type="ECO:0000313" key="1">
    <source>
        <dbReference type="EMBL" id="GIY26506.1"/>
    </source>
</evidence>
<dbReference type="AlphaFoldDB" id="A0AAV4S017"/>
<sequence length="127" mass="14278">MNSKKDAPKEIVAPPDPIESFGSDFFVRDYNLQYKTIRPALRHTASSDRRHDSNPGLRTLDSIFLLRKTGIQLSQTSHKGQALSNVILLPLSAKMFTTSRSFVYKLLEASPIQTTQKNSTKFIEHSG</sequence>
<dbReference type="Proteomes" id="UP001054945">
    <property type="component" value="Unassembled WGS sequence"/>
</dbReference>
<organism evidence="1 2">
    <name type="scientific">Caerostris extrusa</name>
    <name type="common">Bark spider</name>
    <name type="synonym">Caerostris bankana</name>
    <dbReference type="NCBI Taxonomy" id="172846"/>
    <lineage>
        <taxon>Eukaryota</taxon>
        <taxon>Metazoa</taxon>
        <taxon>Ecdysozoa</taxon>
        <taxon>Arthropoda</taxon>
        <taxon>Chelicerata</taxon>
        <taxon>Arachnida</taxon>
        <taxon>Araneae</taxon>
        <taxon>Araneomorphae</taxon>
        <taxon>Entelegynae</taxon>
        <taxon>Araneoidea</taxon>
        <taxon>Araneidae</taxon>
        <taxon>Caerostris</taxon>
    </lineage>
</organism>
<proteinExistence type="predicted"/>
<name>A0AAV4S017_CAEEX</name>
<comment type="caution">
    <text evidence="1">The sequence shown here is derived from an EMBL/GenBank/DDBJ whole genome shotgun (WGS) entry which is preliminary data.</text>
</comment>
<evidence type="ECO:0000313" key="2">
    <source>
        <dbReference type="Proteomes" id="UP001054945"/>
    </source>
</evidence>
<gene>
    <name evidence="1" type="ORF">CEXT_788881</name>
</gene>
<reference evidence="1 2" key="1">
    <citation type="submission" date="2021-06" db="EMBL/GenBank/DDBJ databases">
        <title>Caerostris extrusa draft genome.</title>
        <authorList>
            <person name="Kono N."/>
            <person name="Arakawa K."/>
        </authorList>
    </citation>
    <scope>NUCLEOTIDE SEQUENCE [LARGE SCALE GENOMIC DNA]</scope>
</reference>